<dbReference type="GO" id="GO:0005789">
    <property type="term" value="C:endoplasmic reticulum membrane"/>
    <property type="evidence" value="ECO:0007669"/>
    <property type="project" value="TreeGrafter"/>
</dbReference>
<evidence type="ECO:0000259" key="10">
    <source>
        <dbReference type="Pfam" id="PF25041"/>
    </source>
</evidence>
<dbReference type="AlphaFoldDB" id="A0A9P0K4R5"/>
<feature type="domain" description="E3 UFM1-protein ligase 1-like N-terminal" evidence="8">
    <location>
        <begin position="6"/>
        <end position="278"/>
    </location>
</feature>
<evidence type="ECO:0000256" key="2">
    <source>
        <dbReference type="ARBA" id="ARBA00010789"/>
    </source>
</evidence>
<feature type="domain" description="E3 UFM1-protein ligase-like C-terminal" evidence="10">
    <location>
        <begin position="651"/>
        <end position="744"/>
    </location>
</feature>
<comment type="caution">
    <text evidence="11">The sequence shown here is derived from an EMBL/GenBank/DDBJ whole genome shotgun (WGS) entry which is preliminary data.</text>
</comment>
<dbReference type="Pfam" id="PF25041">
    <property type="entry name" value="UFL1_C"/>
    <property type="match status" value="1"/>
</dbReference>
<proteinExistence type="inferred from homology"/>
<reference evidence="11" key="1">
    <citation type="submission" date="2022-03" db="EMBL/GenBank/DDBJ databases">
        <authorList>
            <person name="Sayadi A."/>
        </authorList>
    </citation>
    <scope>NUCLEOTIDE SEQUENCE</scope>
</reference>
<comment type="function">
    <text evidence="1">E3 UFM1-protein ligase that mediates ufmylation of target proteins.</text>
</comment>
<dbReference type="PANTHER" id="PTHR31057:SF0">
    <property type="entry name" value="E3 UFM1-PROTEIN LIGASE 1"/>
    <property type="match status" value="1"/>
</dbReference>
<dbReference type="InterPro" id="IPR018611">
    <property type="entry name" value="Ufl1"/>
</dbReference>
<dbReference type="OrthoDB" id="10258297at2759"/>
<comment type="similarity">
    <text evidence="2">Belongs to the UFL1 family.</text>
</comment>
<dbReference type="Pfam" id="PF25870">
    <property type="entry name" value="WHD_UFL1_5th"/>
    <property type="match status" value="1"/>
</dbReference>
<accession>A0A9P0K4R5</accession>
<evidence type="ECO:0000256" key="5">
    <source>
        <dbReference type="ARBA" id="ARBA00022786"/>
    </source>
</evidence>
<feature type="domain" description="E3 UFM1-protein ligase 1-like" evidence="9">
    <location>
        <begin position="528"/>
        <end position="645"/>
    </location>
</feature>
<dbReference type="GO" id="GO:1990592">
    <property type="term" value="P:protein K69-linked ufmylation"/>
    <property type="evidence" value="ECO:0007669"/>
    <property type="project" value="TreeGrafter"/>
</dbReference>
<evidence type="ECO:0000259" key="9">
    <source>
        <dbReference type="Pfam" id="PF23659"/>
    </source>
</evidence>
<feature type="compositionally biased region" description="Basic and acidic residues" evidence="7">
    <location>
        <begin position="400"/>
        <end position="413"/>
    </location>
</feature>
<dbReference type="PANTHER" id="PTHR31057">
    <property type="entry name" value="E3 UFM1-PROTEIN LIGASE 1"/>
    <property type="match status" value="1"/>
</dbReference>
<name>A0A9P0K4R5_ACAOB</name>
<dbReference type="Pfam" id="PF23659">
    <property type="entry name" value="UFL1"/>
    <property type="match status" value="1"/>
</dbReference>
<sequence>MADWEEVKRLAADFQKVQLTSTTQKLSERNCIEIVSWLIDRKMVDLIFTSDGKEYLTPTQLINEIKGELYDQGGRINLVELAKNIGVDLAHINAHLNEVLKGQKDIQHVLGQLIDHSYISRVAGEINEKLQQQGQISIGDLTIHYDLPAEFLQQIVDKNLGKVVFGKQDKNDPRIYYTESFIARTKAKIRGALAGLTRPTPVASILNQVDVNEKMFFSLFDQTCMYGTLTSRLPGAQYIPNVYARSQNEWVSNFYRQNGYLEYDALNRLGITDYKQYIKKQLVNEELHYLSSCIISKSILERVQADIDECIASKSYTDLQSNLPSVFNEKDIEMILNAALTNQQRQQILVIESYVISKAFVEKLADSCDELVKANAKATVESGKYQEYQISLHSSHLRSQKSDDADDKVDKREERRKKAASGKSGGGTQGRETKTRSTKKFNRGGNKNIAETDDDDDVQVKKMVLEVVAADEVRDSIQPLLEEESLDDLLEPLTAHLFPKLNEKGLEAAASIYVATVADRTANRRQTHNELQNKLNALIGDVRLFEKGTKLLPQDVQTQLVKYLLKSLCTDIVNEVLNYIAAEQNLGTKAETLNNDQKLKFVNELPSEFKTPLVQLVKSLSGQSIDDFMTTVEEALIPCSMILKKIDKKKDRTVVLNHKHQLLEQLNKCEDVALALHLATLAIFTTATHCMLHASGRHVTAILAFLKQYLTEEQANELTSYHDFVTLMLSGGSEVENAKEKLKEKLPVIKSIANEFKKAGSEK</sequence>
<feature type="region of interest" description="Disordered" evidence="7">
    <location>
        <begin position="392"/>
        <end position="454"/>
    </location>
</feature>
<dbReference type="GO" id="GO:0061666">
    <property type="term" value="F:UFM1 ligase activity"/>
    <property type="evidence" value="ECO:0007669"/>
    <property type="project" value="InterPro"/>
</dbReference>
<dbReference type="InterPro" id="IPR056579">
    <property type="entry name" value="Ufl1_N"/>
</dbReference>
<dbReference type="InterPro" id="IPR056761">
    <property type="entry name" value="Ufl1-like_C"/>
</dbReference>
<evidence type="ECO:0000256" key="1">
    <source>
        <dbReference type="ARBA" id="ARBA00003950"/>
    </source>
</evidence>
<protein>
    <recommendedName>
        <fullName evidence="3">E3 UFM1-protein ligase 1 homolog</fullName>
    </recommendedName>
    <alternativeName>
        <fullName evidence="6">E3 UFM1-protein transferase 1 homolog</fullName>
    </alternativeName>
</protein>
<evidence type="ECO:0000313" key="12">
    <source>
        <dbReference type="Proteomes" id="UP001152888"/>
    </source>
</evidence>
<dbReference type="Pfam" id="PF09743">
    <property type="entry name" value="E3_UFM1_ligase"/>
    <property type="match status" value="1"/>
</dbReference>
<keyword evidence="5" id="KW-0833">Ubl conjugation pathway</keyword>
<evidence type="ECO:0000256" key="3">
    <source>
        <dbReference type="ARBA" id="ARBA00014160"/>
    </source>
</evidence>
<dbReference type="GO" id="GO:0034976">
    <property type="term" value="P:response to endoplasmic reticulum stress"/>
    <property type="evidence" value="ECO:0007669"/>
    <property type="project" value="TreeGrafter"/>
</dbReference>
<evidence type="ECO:0000256" key="7">
    <source>
        <dbReference type="SAM" id="MobiDB-lite"/>
    </source>
</evidence>
<keyword evidence="12" id="KW-1185">Reference proteome</keyword>
<gene>
    <name evidence="11" type="ORF">ACAOBT_LOCUS7444</name>
</gene>
<evidence type="ECO:0000259" key="8">
    <source>
        <dbReference type="Pfam" id="PF09743"/>
    </source>
</evidence>
<dbReference type="EMBL" id="CAKOFQ010006745">
    <property type="protein sequence ID" value="CAH1967524.1"/>
    <property type="molecule type" value="Genomic_DNA"/>
</dbReference>
<keyword evidence="4" id="KW-0808">Transferase</keyword>
<evidence type="ECO:0000256" key="4">
    <source>
        <dbReference type="ARBA" id="ARBA00022679"/>
    </source>
</evidence>
<dbReference type="Proteomes" id="UP001152888">
    <property type="component" value="Unassembled WGS sequence"/>
</dbReference>
<dbReference type="GO" id="GO:0032434">
    <property type="term" value="P:regulation of proteasomal ubiquitin-dependent protein catabolic process"/>
    <property type="evidence" value="ECO:0007669"/>
    <property type="project" value="TreeGrafter"/>
</dbReference>
<evidence type="ECO:0000256" key="6">
    <source>
        <dbReference type="ARBA" id="ARBA00030452"/>
    </source>
</evidence>
<dbReference type="InterPro" id="IPR056580">
    <property type="entry name" value="Ufl1_dom"/>
</dbReference>
<organism evidence="11 12">
    <name type="scientific">Acanthoscelides obtectus</name>
    <name type="common">Bean weevil</name>
    <name type="synonym">Bruchus obtectus</name>
    <dbReference type="NCBI Taxonomy" id="200917"/>
    <lineage>
        <taxon>Eukaryota</taxon>
        <taxon>Metazoa</taxon>
        <taxon>Ecdysozoa</taxon>
        <taxon>Arthropoda</taxon>
        <taxon>Hexapoda</taxon>
        <taxon>Insecta</taxon>
        <taxon>Pterygota</taxon>
        <taxon>Neoptera</taxon>
        <taxon>Endopterygota</taxon>
        <taxon>Coleoptera</taxon>
        <taxon>Polyphaga</taxon>
        <taxon>Cucujiformia</taxon>
        <taxon>Chrysomeloidea</taxon>
        <taxon>Chrysomelidae</taxon>
        <taxon>Bruchinae</taxon>
        <taxon>Bruchini</taxon>
        <taxon>Acanthoscelides</taxon>
    </lineage>
</organism>
<evidence type="ECO:0000313" key="11">
    <source>
        <dbReference type="EMBL" id="CAH1967524.1"/>
    </source>
</evidence>